<dbReference type="GO" id="GO:0160198">
    <property type="term" value="F:polyprenal reductase activity"/>
    <property type="evidence" value="ECO:0007669"/>
    <property type="project" value="UniProtKB-EC"/>
</dbReference>
<dbReference type="GO" id="GO:0006488">
    <property type="term" value="P:dolichol-linked oligosaccharide biosynthetic process"/>
    <property type="evidence" value="ECO:0007669"/>
    <property type="project" value="UniProtKB-UniRule"/>
</dbReference>
<dbReference type="Pfam" id="PF02544">
    <property type="entry name" value="Steroid_dh"/>
    <property type="match status" value="1"/>
</dbReference>
<reference evidence="8 9" key="1">
    <citation type="submission" date="2023-11" db="EMBL/GenBank/DDBJ databases">
        <title>An acidophilic fungus is an integral part of prey digestion in a carnivorous sundew plant.</title>
        <authorList>
            <person name="Tsai I.J."/>
        </authorList>
    </citation>
    <scope>NUCLEOTIDE SEQUENCE [LARGE SCALE GENOMIC DNA]</scope>
    <source>
        <strain evidence="8">169a</strain>
    </source>
</reference>
<name>A0AAQ3LYZ0_9PEZI</name>
<comment type="subcellular location">
    <subcellularLocation>
        <location evidence="1">Endomembrane system</location>
        <topology evidence="1">Multi-pass membrane protein</topology>
    </subcellularLocation>
    <subcellularLocation>
        <location evidence="5">Endoplasmic reticulum membrane</location>
    </subcellularLocation>
</comment>
<keyword evidence="2 5" id="KW-0812">Transmembrane</keyword>
<evidence type="ECO:0000256" key="6">
    <source>
        <dbReference type="SAM" id="MobiDB-lite"/>
    </source>
</evidence>
<evidence type="ECO:0000256" key="2">
    <source>
        <dbReference type="ARBA" id="ARBA00022692"/>
    </source>
</evidence>
<accession>A0AAQ3LYZ0</accession>
<evidence type="ECO:0000313" key="9">
    <source>
        <dbReference type="Proteomes" id="UP001303373"/>
    </source>
</evidence>
<dbReference type="PANTHER" id="PTHR14624:SF0">
    <property type="entry name" value="POLYPRENOL REDUCTASE"/>
    <property type="match status" value="1"/>
</dbReference>
<protein>
    <recommendedName>
        <fullName evidence="5">Polyprenal reductase</fullName>
        <ecNumber evidence="5">1.3.1.94</ecNumber>
    </recommendedName>
</protein>
<feature type="transmembrane region" description="Helical" evidence="5">
    <location>
        <begin position="291"/>
        <end position="312"/>
    </location>
</feature>
<comment type="catalytic activity">
    <reaction evidence="5">
        <text>a di-trans,poly-cis-dolichal + NADP(+) = a di-trans,poly-cis-polyprenal + NADPH + H(+)</text>
        <dbReference type="Rhea" id="RHEA:80727"/>
        <dbReference type="Rhea" id="RHEA-COMP:19536"/>
        <dbReference type="Rhea" id="RHEA-COMP:19537"/>
        <dbReference type="ChEBI" id="CHEBI:15378"/>
        <dbReference type="ChEBI" id="CHEBI:57783"/>
        <dbReference type="ChEBI" id="CHEBI:58349"/>
        <dbReference type="ChEBI" id="CHEBI:231623"/>
        <dbReference type="ChEBI" id="CHEBI:231637"/>
        <dbReference type="EC" id="1.3.1.94"/>
    </reaction>
    <physiologicalReaction direction="right-to-left" evidence="5">
        <dbReference type="Rhea" id="RHEA:80729"/>
    </physiologicalReaction>
</comment>
<evidence type="ECO:0000256" key="3">
    <source>
        <dbReference type="ARBA" id="ARBA00022989"/>
    </source>
</evidence>
<dbReference type="GO" id="GO:0016095">
    <property type="term" value="P:polyprenol catabolic process"/>
    <property type="evidence" value="ECO:0007669"/>
    <property type="project" value="UniProtKB-UniRule"/>
</dbReference>
<dbReference type="InterPro" id="IPR001104">
    <property type="entry name" value="3-oxo-5_a-steroid_4-DH_C"/>
</dbReference>
<proteinExistence type="inferred from homology"/>
<gene>
    <name evidence="8" type="ORF">R9X50_00122400</name>
</gene>
<sequence length="338" mass="36816">MAYLAVVDCVATMDLIVWFRLAYLGAAFLVLLISLTPALSSRFLAYGPRAATPASSNKKPAGGQGRPKPSLFPKLLDSLATINVSHSWFASFYAVSVTLSLFWPGELAIGGPVFGFIAHAAGQRENSMTIRQVALVWALLLIQGSRRLYECLTFDSSSNSQMWVGHWILGLGFYFGTSMAIWIEGSPKLQAHTFTISDIAITSPNVRTFIGILLFILASGFQHDCHAYLASLKSKTSSKPKSKAPENEKSTSSQYKVPEHPAFTSLIAPHYTAECIIYAALALIATPTGAWLNWTIASALLFVAVNLGVTAAGTKIWYERTFGPEAVAKKWTLIPFVW</sequence>
<feature type="region of interest" description="Disordered" evidence="6">
    <location>
        <begin position="236"/>
        <end position="255"/>
    </location>
</feature>
<comment type="similarity">
    <text evidence="5">Belongs to the steroid 5-alpha reductase family. Polyprenal reductase subfamily.</text>
</comment>
<keyword evidence="4 5" id="KW-0472">Membrane</keyword>
<keyword evidence="5" id="KW-0256">Endoplasmic reticulum</keyword>
<dbReference type="EMBL" id="CP138581">
    <property type="protein sequence ID" value="WPG98434.1"/>
    <property type="molecule type" value="Genomic_DNA"/>
</dbReference>
<keyword evidence="5" id="KW-0560">Oxidoreductase</keyword>
<feature type="transmembrane region" description="Helical" evidence="5">
    <location>
        <begin position="15"/>
        <end position="39"/>
    </location>
</feature>
<dbReference type="EC" id="1.3.1.94" evidence="5"/>
<feature type="transmembrane region" description="Helical" evidence="5">
    <location>
        <begin position="262"/>
        <end position="285"/>
    </location>
</feature>
<keyword evidence="5" id="KW-0521">NADP</keyword>
<feature type="transmembrane region" description="Helical" evidence="5">
    <location>
        <begin position="101"/>
        <end position="121"/>
    </location>
</feature>
<organism evidence="8 9">
    <name type="scientific">Acrodontium crateriforme</name>
    <dbReference type="NCBI Taxonomy" id="150365"/>
    <lineage>
        <taxon>Eukaryota</taxon>
        <taxon>Fungi</taxon>
        <taxon>Dikarya</taxon>
        <taxon>Ascomycota</taxon>
        <taxon>Pezizomycotina</taxon>
        <taxon>Dothideomycetes</taxon>
        <taxon>Dothideomycetidae</taxon>
        <taxon>Mycosphaerellales</taxon>
        <taxon>Teratosphaeriaceae</taxon>
        <taxon>Acrodontium</taxon>
    </lineage>
</organism>
<dbReference type="GO" id="GO:0102389">
    <property type="term" value="F:polyprenol reductase activity"/>
    <property type="evidence" value="ECO:0007669"/>
    <property type="project" value="UniProtKB-UniRule"/>
</dbReference>
<comment type="pathway">
    <text evidence="5">Protein modification; protein glycosylation.</text>
</comment>
<dbReference type="GO" id="GO:0003865">
    <property type="term" value="F:3-oxo-5-alpha-steroid 4-dehydrogenase activity"/>
    <property type="evidence" value="ECO:0007669"/>
    <property type="project" value="TreeGrafter"/>
</dbReference>
<evidence type="ECO:0000313" key="8">
    <source>
        <dbReference type="EMBL" id="WPG98434.1"/>
    </source>
</evidence>
<evidence type="ECO:0000256" key="4">
    <source>
        <dbReference type="ARBA" id="ARBA00023136"/>
    </source>
</evidence>
<feature type="domain" description="3-oxo-5-alpha-steroid 4-dehydrogenase C-terminal" evidence="7">
    <location>
        <begin position="205"/>
        <end position="338"/>
    </location>
</feature>
<dbReference type="Proteomes" id="UP001303373">
    <property type="component" value="Chromosome 2"/>
</dbReference>
<comment type="function">
    <text evidence="5">Plays a key role in early steps of protein N-linked glycosylation by being involved in the conversion of polyprenol into dolichol. Acts as a polyprenal reductase that mediates the reduction of polyprenal into dolichal in a NADP-dependent mechanism. Dolichols are required for the synthesis of dolichol-linked monosaccharides and the oligosaccharide precursor used for N-glycosylation.</text>
</comment>
<dbReference type="GO" id="GO:0005789">
    <property type="term" value="C:endoplasmic reticulum membrane"/>
    <property type="evidence" value="ECO:0007669"/>
    <property type="project" value="UniProtKB-SubCell"/>
</dbReference>
<dbReference type="InterPro" id="IPR039698">
    <property type="entry name" value="Dfg10/SRD5A3"/>
</dbReference>
<evidence type="ECO:0000256" key="5">
    <source>
        <dbReference type="RuleBase" id="RU367081"/>
    </source>
</evidence>
<dbReference type="PROSITE" id="PS50244">
    <property type="entry name" value="S5A_REDUCTASE"/>
    <property type="match status" value="1"/>
</dbReference>
<feature type="transmembrane region" description="Helical" evidence="5">
    <location>
        <begin position="164"/>
        <end position="183"/>
    </location>
</feature>
<evidence type="ECO:0000259" key="7">
    <source>
        <dbReference type="Pfam" id="PF02544"/>
    </source>
</evidence>
<keyword evidence="3 5" id="KW-1133">Transmembrane helix</keyword>
<dbReference type="PANTHER" id="PTHR14624">
    <property type="entry name" value="DFG10 PROTEIN"/>
    <property type="match status" value="1"/>
</dbReference>
<evidence type="ECO:0000256" key="1">
    <source>
        <dbReference type="ARBA" id="ARBA00004127"/>
    </source>
</evidence>
<dbReference type="AlphaFoldDB" id="A0AAQ3LYZ0"/>
<keyword evidence="9" id="KW-1185">Reference proteome</keyword>